<dbReference type="GO" id="GO:0003677">
    <property type="term" value="F:DNA binding"/>
    <property type="evidence" value="ECO:0007669"/>
    <property type="project" value="InterPro"/>
</dbReference>
<dbReference type="InterPro" id="IPR004401">
    <property type="entry name" value="YbaB/EbfC"/>
</dbReference>
<comment type="caution">
    <text evidence="2">The sequence shown here is derived from an EMBL/GenBank/DDBJ whole genome shotgun (WGS) entry which is preliminary data.</text>
</comment>
<dbReference type="SUPFAM" id="SSF82607">
    <property type="entry name" value="YbaB-like"/>
    <property type="match status" value="1"/>
</dbReference>
<dbReference type="EMBL" id="BMNH01000001">
    <property type="protein sequence ID" value="GGO60976.1"/>
    <property type="molecule type" value="Genomic_DNA"/>
</dbReference>
<dbReference type="Proteomes" id="UP000646523">
    <property type="component" value="Unassembled WGS sequence"/>
</dbReference>
<gene>
    <name evidence="2" type="ORF">GCM10012289_02110</name>
</gene>
<reference evidence="2" key="2">
    <citation type="submission" date="2020-09" db="EMBL/GenBank/DDBJ databases">
        <authorList>
            <person name="Sun Q."/>
            <person name="Zhou Y."/>
        </authorList>
    </citation>
    <scope>NUCLEOTIDE SEQUENCE</scope>
    <source>
        <strain evidence="2">CGMCC 4.7368</strain>
    </source>
</reference>
<sequence length="130" mass="13685">MDTNLETQGFDNLVGAALRALKSTGEPDREAPARAEGTADDGRVRATVVTGGRLAAVRIDPRAMKLGSETLGEQIVLAVNAALDELHAVPAPPGEGDPAAHLRRIQDEAVLRLDVFAKAVEDALARVEAR</sequence>
<dbReference type="Gene3D" id="3.30.1310.10">
    <property type="entry name" value="Nucleoid-associated protein YbaB-like domain"/>
    <property type="match status" value="1"/>
</dbReference>
<feature type="region of interest" description="Disordered" evidence="1">
    <location>
        <begin position="22"/>
        <end position="41"/>
    </location>
</feature>
<name>A0A918DED1_9ACTN</name>
<organism evidence="2 3">
    <name type="scientific">Nonomuraea cavernae</name>
    <dbReference type="NCBI Taxonomy" id="2045107"/>
    <lineage>
        <taxon>Bacteria</taxon>
        <taxon>Bacillati</taxon>
        <taxon>Actinomycetota</taxon>
        <taxon>Actinomycetes</taxon>
        <taxon>Streptosporangiales</taxon>
        <taxon>Streptosporangiaceae</taxon>
        <taxon>Nonomuraea</taxon>
    </lineage>
</organism>
<evidence type="ECO:0000256" key="1">
    <source>
        <dbReference type="SAM" id="MobiDB-lite"/>
    </source>
</evidence>
<proteinExistence type="predicted"/>
<accession>A0A918DED1</accession>
<protein>
    <recommendedName>
        <fullName evidence="4">YbaB/EbfC DNA-binding family protein</fullName>
    </recommendedName>
</protein>
<reference evidence="2" key="1">
    <citation type="journal article" date="2014" name="Int. J. Syst. Evol. Microbiol.">
        <title>Complete genome sequence of Corynebacterium casei LMG S-19264T (=DSM 44701T), isolated from a smear-ripened cheese.</title>
        <authorList>
            <consortium name="US DOE Joint Genome Institute (JGI-PGF)"/>
            <person name="Walter F."/>
            <person name="Albersmeier A."/>
            <person name="Kalinowski J."/>
            <person name="Ruckert C."/>
        </authorList>
    </citation>
    <scope>NUCLEOTIDE SEQUENCE</scope>
    <source>
        <strain evidence="2">CGMCC 4.7368</strain>
    </source>
</reference>
<evidence type="ECO:0008006" key="4">
    <source>
        <dbReference type="Google" id="ProtNLM"/>
    </source>
</evidence>
<dbReference type="RefSeq" id="WP_225261932.1">
    <property type="nucleotide sequence ID" value="NZ_BMNH01000001.1"/>
</dbReference>
<keyword evidence="3" id="KW-1185">Reference proteome</keyword>
<dbReference type="AlphaFoldDB" id="A0A918DED1"/>
<dbReference type="InterPro" id="IPR036894">
    <property type="entry name" value="YbaB-like_sf"/>
</dbReference>
<evidence type="ECO:0000313" key="2">
    <source>
        <dbReference type="EMBL" id="GGO60976.1"/>
    </source>
</evidence>
<evidence type="ECO:0000313" key="3">
    <source>
        <dbReference type="Proteomes" id="UP000646523"/>
    </source>
</evidence>
<dbReference type="Pfam" id="PF02575">
    <property type="entry name" value="YbaB_DNA_bd"/>
    <property type="match status" value="1"/>
</dbReference>